<dbReference type="SUPFAM" id="SSF53697">
    <property type="entry name" value="SIS domain"/>
    <property type="match status" value="1"/>
</dbReference>
<dbReference type="HAMAP" id="MF_00493">
    <property type="entry name" value="Transaldolase_2"/>
    <property type="match status" value="1"/>
</dbReference>
<dbReference type="NCBIfam" id="TIGR00876">
    <property type="entry name" value="tal_mycobact"/>
    <property type="match status" value="1"/>
</dbReference>
<dbReference type="PANTHER" id="PTHR10683">
    <property type="entry name" value="TRANSALDOLASE"/>
    <property type="match status" value="1"/>
</dbReference>
<evidence type="ECO:0000256" key="11">
    <source>
        <dbReference type="HAMAP-Rule" id="MF_00493"/>
    </source>
</evidence>
<dbReference type="InterPro" id="IPR001585">
    <property type="entry name" value="TAL/FSA"/>
</dbReference>
<reference evidence="13 14" key="1">
    <citation type="submission" date="2023-07" db="EMBL/GenBank/DDBJ databases">
        <title>Novel species of Thermanaerothrix with wide hydrolytic capabilities.</title>
        <authorList>
            <person name="Zayulina K.S."/>
            <person name="Podosokorskaya O.A."/>
            <person name="Elcheninov A.G."/>
        </authorList>
    </citation>
    <scope>NUCLEOTIDE SEQUENCE [LARGE SCALE GENOMIC DNA]</scope>
    <source>
        <strain evidence="13 14">4228-RoL</strain>
    </source>
</reference>
<evidence type="ECO:0000256" key="7">
    <source>
        <dbReference type="ARBA" id="ARBA00022679"/>
    </source>
</evidence>
<evidence type="ECO:0000256" key="1">
    <source>
        <dbReference type="ARBA" id="ARBA00003518"/>
    </source>
</evidence>
<dbReference type="SUPFAM" id="SSF51569">
    <property type="entry name" value="Aldolase"/>
    <property type="match status" value="1"/>
</dbReference>
<dbReference type="InterPro" id="IPR004732">
    <property type="entry name" value="Transaldolase_2"/>
</dbReference>
<dbReference type="CDD" id="cd00955">
    <property type="entry name" value="Transaldolase_like"/>
    <property type="match status" value="1"/>
</dbReference>
<keyword evidence="7 11" id="KW-0808">Transferase</keyword>
<sequence>MGNEAIQKLHALGQSLWYDNIQRRLLENGELARMIAEGLIRGVTSNPTIFHQAIARSHDYDSAIQPMAWAGWSALQIYDQLTVEDIQKAADLFLPVYEATQGEDGYVSLEVAPTLAYDTEGTVAEAKRLWTLVSRPNLMIKIPATAPGVPAIRRAIYEGINVNVTLIFSLERYAQVIDAYLSGLEDRLETGLPIDRIASVASFFVSRVDTKVDRLLEEIIRQEGPDAEQARSLLGKAAIANARLAYAQFLDAFKSERFHALAQHGARVQRPLWASTSTKNPAYSDVLYVEALIGPQTVNTVPPQTLAAFADHGKATLTLSADVNAEKEVISALERLGISMARVTQELEEEGVKAFADAFDALLKTIEERRSVAVAELGPLAHLLPAQIERADHERYVQRLFEADASLWTENAAGQAEIRQRLGWLIAPQKSRPLVSAWFNLAQQIAQEGYRQAVLLGMGGSSLAPEVFASIFGVGQLGQWPGLSLTVLDSTDPDQISAVARDLEWKETLFIVSSKSGTTVEVHALMDYFWTWVKTQGEPNPGRHFVAITDPGTPLAKLAEERGFREVIYGDPHVGGRYSALTVFGLFPATLLGMNIETLLSRADRMFAQSLPTQPAGRNPGLVLGVLLGVAAAQGRDKLTFLADPELLPLGAWLEQLVAESSGKEGRGIIPVDLEPEIDPKDYGQDRLFVYFHLSGAKEERASALLAAGHPVITLRLEDVYDLGAEMYRWEVAIAIACAFLRINAFDQPDVEDSKIRARALLAAFQNQGKLPSESPCWEDERVAVFTSQDTGIEGSELAELIEQWISRAEPGDYIAINAYLPRNAQMLERLQALRRRILEMTHCATTLGFGPRFLHSTGQLHKGGPNRGLFIQITREPETDLDIPGQSLRFGTLERAQAMGDFEALKSRGRRVLYLHSKTPFIENIL</sequence>
<comment type="pathway">
    <text evidence="12">Carbohydrate degradation; glycolysis; D-glyceraldehyde 3-phosphate and glycerone phosphate from D-glucose: step 2/4.</text>
</comment>
<dbReference type="PANTHER" id="PTHR10683:SF31">
    <property type="entry name" value="TRANSALDOLASE"/>
    <property type="match status" value="1"/>
</dbReference>
<comment type="catalytic activity">
    <reaction evidence="12">
        <text>alpha-D-glucose 6-phosphate = beta-D-fructose 6-phosphate</text>
        <dbReference type="Rhea" id="RHEA:11816"/>
        <dbReference type="ChEBI" id="CHEBI:57634"/>
        <dbReference type="ChEBI" id="CHEBI:58225"/>
        <dbReference type="EC" id="5.3.1.9"/>
    </reaction>
</comment>
<proteinExistence type="inferred from homology"/>
<keyword evidence="6 11" id="KW-0963">Cytoplasm</keyword>
<gene>
    <name evidence="11" type="primary">tal</name>
    <name evidence="13" type="ORF">QYE77_00900</name>
</gene>
<evidence type="ECO:0000256" key="3">
    <source>
        <dbReference type="ARBA" id="ARBA00004857"/>
    </source>
</evidence>
<dbReference type="InterPro" id="IPR018225">
    <property type="entry name" value="Transaldolase_AS"/>
</dbReference>
<dbReference type="EC" id="2.2.1.2" evidence="5 11"/>
<dbReference type="InterPro" id="IPR001672">
    <property type="entry name" value="G6P_Isomerase"/>
</dbReference>
<keyword evidence="12" id="KW-0312">Gluconeogenesis</keyword>
<feature type="active site" description="Schiff-base intermediate with substrate" evidence="11">
    <location>
        <position position="141"/>
    </location>
</feature>
<comment type="similarity">
    <text evidence="4 11">Belongs to the transaldolase family. Type 2 subfamily.</text>
</comment>
<keyword evidence="8 11" id="KW-0570">Pentose shunt</keyword>
<evidence type="ECO:0000256" key="12">
    <source>
        <dbReference type="RuleBase" id="RU000612"/>
    </source>
</evidence>
<evidence type="ECO:0000256" key="8">
    <source>
        <dbReference type="ARBA" id="ARBA00023126"/>
    </source>
</evidence>
<name>A0ABU3NKR3_9CHLR</name>
<evidence type="ECO:0000256" key="2">
    <source>
        <dbReference type="ARBA" id="ARBA00004496"/>
    </source>
</evidence>
<dbReference type="PRINTS" id="PR00662">
    <property type="entry name" value="G6PISOMERASE"/>
</dbReference>
<dbReference type="PROSITE" id="PS51463">
    <property type="entry name" value="P_GLUCOSE_ISOMERASE_3"/>
    <property type="match status" value="1"/>
</dbReference>
<keyword evidence="12 13" id="KW-0413">Isomerase</keyword>
<dbReference type="GO" id="GO:0004347">
    <property type="term" value="F:glucose-6-phosphate isomerase activity"/>
    <property type="evidence" value="ECO:0007669"/>
    <property type="project" value="UniProtKB-EC"/>
</dbReference>
<dbReference type="NCBIfam" id="NF002881">
    <property type="entry name" value="PRK03343.1"/>
    <property type="match status" value="1"/>
</dbReference>
<comment type="similarity">
    <text evidence="12">Belongs to the GPI family.</text>
</comment>
<dbReference type="Pfam" id="PF00342">
    <property type="entry name" value="PGI"/>
    <property type="match status" value="1"/>
</dbReference>
<dbReference type="Proteomes" id="UP001254165">
    <property type="component" value="Unassembled WGS sequence"/>
</dbReference>
<dbReference type="PROSITE" id="PS01054">
    <property type="entry name" value="TRANSALDOLASE_1"/>
    <property type="match status" value="1"/>
</dbReference>
<evidence type="ECO:0000256" key="6">
    <source>
        <dbReference type="ARBA" id="ARBA00022490"/>
    </source>
</evidence>
<dbReference type="Gene3D" id="3.20.20.70">
    <property type="entry name" value="Aldolase class I"/>
    <property type="match status" value="1"/>
</dbReference>
<evidence type="ECO:0000256" key="4">
    <source>
        <dbReference type="ARBA" id="ARBA00008426"/>
    </source>
</evidence>
<evidence type="ECO:0000313" key="13">
    <source>
        <dbReference type="EMBL" id="MDT8896808.1"/>
    </source>
</evidence>
<accession>A0ABU3NKR3</accession>
<dbReference type="EMBL" id="JAUHMF010000001">
    <property type="protein sequence ID" value="MDT8896808.1"/>
    <property type="molecule type" value="Genomic_DNA"/>
</dbReference>
<evidence type="ECO:0000256" key="10">
    <source>
        <dbReference type="ARBA" id="ARBA00048810"/>
    </source>
</evidence>
<dbReference type="InterPro" id="IPR046348">
    <property type="entry name" value="SIS_dom_sf"/>
</dbReference>
<organism evidence="13 14">
    <name type="scientific">Thermanaerothrix solaris</name>
    <dbReference type="NCBI Taxonomy" id="3058434"/>
    <lineage>
        <taxon>Bacteria</taxon>
        <taxon>Bacillati</taxon>
        <taxon>Chloroflexota</taxon>
        <taxon>Anaerolineae</taxon>
        <taxon>Anaerolineales</taxon>
        <taxon>Anaerolineaceae</taxon>
        <taxon>Thermanaerothrix</taxon>
    </lineage>
</organism>
<keyword evidence="9 11" id="KW-0704">Schiff base</keyword>
<dbReference type="Gene3D" id="3.40.50.10490">
    <property type="entry name" value="Glucose-6-phosphate isomerase like protein, domain 1"/>
    <property type="match status" value="3"/>
</dbReference>
<dbReference type="InterPro" id="IPR013785">
    <property type="entry name" value="Aldolase_TIM"/>
</dbReference>
<keyword evidence="12" id="KW-0324">Glycolysis</keyword>
<protein>
    <recommendedName>
        <fullName evidence="5 11">Transaldolase</fullName>
        <ecNumber evidence="5 11">2.2.1.2</ecNumber>
    </recommendedName>
</protein>
<dbReference type="GO" id="GO:0004801">
    <property type="term" value="F:transaldolase activity"/>
    <property type="evidence" value="ECO:0007669"/>
    <property type="project" value="UniProtKB-EC"/>
</dbReference>
<dbReference type="RefSeq" id="WP_315623353.1">
    <property type="nucleotide sequence ID" value="NZ_JAUHMF010000001.1"/>
</dbReference>
<comment type="pathway">
    <text evidence="3 11">Carbohydrate degradation; pentose phosphate pathway; D-glyceraldehyde 3-phosphate and beta-D-fructose 6-phosphate from D-ribose 5-phosphate and D-xylulose 5-phosphate (non-oxidative stage): step 2/3.</text>
</comment>
<comment type="function">
    <text evidence="1 11">Transaldolase is important for the balance of metabolites in the pentose-phosphate pathway.</text>
</comment>
<comment type="subcellular location">
    <subcellularLocation>
        <location evidence="2 11">Cytoplasm</location>
    </subcellularLocation>
</comment>
<dbReference type="Pfam" id="PF00923">
    <property type="entry name" value="TAL_FSA"/>
    <property type="match status" value="1"/>
</dbReference>
<dbReference type="NCBIfam" id="NF007080">
    <property type="entry name" value="PRK09533.1"/>
    <property type="match status" value="1"/>
</dbReference>
<evidence type="ECO:0000256" key="9">
    <source>
        <dbReference type="ARBA" id="ARBA00023270"/>
    </source>
</evidence>
<evidence type="ECO:0000313" key="14">
    <source>
        <dbReference type="Proteomes" id="UP001254165"/>
    </source>
</evidence>
<comment type="caution">
    <text evidence="13">The sequence shown here is derived from an EMBL/GenBank/DDBJ whole genome shotgun (WGS) entry which is preliminary data.</text>
</comment>
<comment type="catalytic activity">
    <reaction evidence="10 11">
        <text>D-sedoheptulose 7-phosphate + D-glyceraldehyde 3-phosphate = D-erythrose 4-phosphate + beta-D-fructose 6-phosphate</text>
        <dbReference type="Rhea" id="RHEA:17053"/>
        <dbReference type="ChEBI" id="CHEBI:16897"/>
        <dbReference type="ChEBI" id="CHEBI:57483"/>
        <dbReference type="ChEBI" id="CHEBI:57634"/>
        <dbReference type="ChEBI" id="CHEBI:59776"/>
        <dbReference type="EC" id="2.2.1.2"/>
    </reaction>
</comment>
<keyword evidence="14" id="KW-1185">Reference proteome</keyword>
<evidence type="ECO:0000256" key="5">
    <source>
        <dbReference type="ARBA" id="ARBA00013151"/>
    </source>
</evidence>